<name>A0ABT3F8D2_9PSED</name>
<dbReference type="Proteomes" id="UP001061999">
    <property type="component" value="Unassembled WGS sequence"/>
</dbReference>
<evidence type="ECO:0000313" key="1">
    <source>
        <dbReference type="EMBL" id="MCW1245292.1"/>
    </source>
</evidence>
<accession>A0ABT3F8D2</accession>
<gene>
    <name evidence="1" type="ORF">OC610_12815</name>
</gene>
<protein>
    <submittedName>
        <fullName evidence="1">Uncharacterized protein</fullName>
    </submittedName>
</protein>
<comment type="caution">
    <text evidence="1">The sequence shown here is derived from an EMBL/GenBank/DDBJ whole genome shotgun (WGS) entry which is preliminary data.</text>
</comment>
<keyword evidence="2" id="KW-1185">Reference proteome</keyword>
<dbReference type="RefSeq" id="WP_264428131.1">
    <property type="nucleotide sequence ID" value="NZ_JAOSHO010000144.1"/>
</dbReference>
<dbReference type="EMBL" id="JAOSHO010000144">
    <property type="protein sequence ID" value="MCW1245292.1"/>
    <property type="molecule type" value="Genomic_DNA"/>
</dbReference>
<sequence>MEILLESIAIWMVPRGTLRARLFSALTDFVREAVVKECRQFGDPACEAHPFGSRGRHLVQFFH</sequence>
<evidence type="ECO:0000313" key="2">
    <source>
        <dbReference type="Proteomes" id="UP001061999"/>
    </source>
</evidence>
<organism evidence="1 2">
    <name type="scientific">Pseudomonas agronomica</name>
    <dbReference type="NCBI Taxonomy" id="2979328"/>
    <lineage>
        <taxon>Bacteria</taxon>
        <taxon>Pseudomonadati</taxon>
        <taxon>Pseudomonadota</taxon>
        <taxon>Gammaproteobacteria</taxon>
        <taxon>Pseudomonadales</taxon>
        <taxon>Pseudomonadaceae</taxon>
        <taxon>Pseudomonas</taxon>
    </lineage>
</organism>
<reference evidence="1" key="1">
    <citation type="submission" date="2022-07" db="EMBL/GenBank/DDBJ databases">
        <title>Pseudomonas agronomica sp. nov.: a novel bacterium with biotechnological application in the synthesis of biofertilizers from valorized agricultural residues.</title>
        <authorList>
            <person name="Robas M."/>
            <person name="Fernandez V.M."/>
            <person name="Luna L."/>
            <person name="Provanza A."/>
            <person name="Jimenez P.A."/>
        </authorList>
    </citation>
    <scope>NUCLEOTIDE SEQUENCE</scope>
    <source>
        <strain evidence="1">SAICEU22T</strain>
    </source>
</reference>
<proteinExistence type="predicted"/>